<dbReference type="EMBL" id="JAYMYQ010000004">
    <property type="protein sequence ID" value="KAK7339946.1"/>
    <property type="molecule type" value="Genomic_DNA"/>
</dbReference>
<keyword evidence="2" id="KW-1185">Reference proteome</keyword>
<reference evidence="1 2" key="1">
    <citation type="submission" date="2024-01" db="EMBL/GenBank/DDBJ databases">
        <title>The genomes of 5 underutilized Papilionoideae crops provide insights into root nodulation and disease resistanc.</title>
        <authorList>
            <person name="Jiang F."/>
        </authorList>
    </citation>
    <scope>NUCLEOTIDE SEQUENCE [LARGE SCALE GENOMIC DNA]</scope>
    <source>
        <strain evidence="1">LVBAO_FW01</strain>
        <tissue evidence="1">Leaves</tissue>
    </source>
</reference>
<dbReference type="AlphaFoldDB" id="A0AAN9LPX2"/>
<dbReference type="Proteomes" id="UP001367508">
    <property type="component" value="Unassembled WGS sequence"/>
</dbReference>
<gene>
    <name evidence="1" type="ORF">VNO77_20634</name>
</gene>
<comment type="caution">
    <text evidence="1">The sequence shown here is derived from an EMBL/GenBank/DDBJ whole genome shotgun (WGS) entry which is preliminary data.</text>
</comment>
<accession>A0AAN9LPX2</accession>
<name>A0AAN9LPX2_CANGL</name>
<organism evidence="1 2">
    <name type="scientific">Canavalia gladiata</name>
    <name type="common">Sword bean</name>
    <name type="synonym">Dolichos gladiatus</name>
    <dbReference type="NCBI Taxonomy" id="3824"/>
    <lineage>
        <taxon>Eukaryota</taxon>
        <taxon>Viridiplantae</taxon>
        <taxon>Streptophyta</taxon>
        <taxon>Embryophyta</taxon>
        <taxon>Tracheophyta</taxon>
        <taxon>Spermatophyta</taxon>
        <taxon>Magnoliopsida</taxon>
        <taxon>eudicotyledons</taxon>
        <taxon>Gunneridae</taxon>
        <taxon>Pentapetalae</taxon>
        <taxon>rosids</taxon>
        <taxon>fabids</taxon>
        <taxon>Fabales</taxon>
        <taxon>Fabaceae</taxon>
        <taxon>Papilionoideae</taxon>
        <taxon>50 kb inversion clade</taxon>
        <taxon>NPAAA clade</taxon>
        <taxon>indigoferoid/millettioid clade</taxon>
        <taxon>Phaseoleae</taxon>
        <taxon>Canavalia</taxon>
    </lineage>
</organism>
<protein>
    <submittedName>
        <fullName evidence="1">Uncharacterized protein</fullName>
    </submittedName>
</protein>
<evidence type="ECO:0000313" key="1">
    <source>
        <dbReference type="EMBL" id="KAK7339946.1"/>
    </source>
</evidence>
<evidence type="ECO:0000313" key="2">
    <source>
        <dbReference type="Proteomes" id="UP001367508"/>
    </source>
</evidence>
<proteinExistence type="predicted"/>
<sequence length="115" mass="13637">MAMASVPRVFVWLFGSKFKACGFKILKEFIYYNPILVRESDLHAFLIQDSLSLEFTITVAIDLVFIRDFRVLLLTRFKCMLETRFINGVLNLSVKDTRLQYLLVRRWKSYPCIQF</sequence>